<protein>
    <recommendedName>
        <fullName evidence="2">DUF6449 domain-containing protein</fullName>
    </recommendedName>
</protein>
<organism evidence="3 4">
    <name type="scientific">Candidatus Lachnoclostridium stercoripullorum</name>
    <dbReference type="NCBI Taxonomy" id="2838635"/>
    <lineage>
        <taxon>Bacteria</taxon>
        <taxon>Bacillati</taxon>
        <taxon>Bacillota</taxon>
        <taxon>Clostridia</taxon>
        <taxon>Lachnospirales</taxon>
        <taxon>Lachnospiraceae</taxon>
    </lineage>
</organism>
<evidence type="ECO:0000256" key="1">
    <source>
        <dbReference type="SAM" id="Phobius"/>
    </source>
</evidence>
<feature type="transmembrane region" description="Helical" evidence="1">
    <location>
        <begin position="339"/>
        <end position="357"/>
    </location>
</feature>
<gene>
    <name evidence="3" type="ORF">IAA28_11335</name>
</gene>
<feature type="domain" description="DUF6449" evidence="2">
    <location>
        <begin position="451"/>
        <end position="591"/>
    </location>
</feature>
<evidence type="ECO:0000313" key="4">
    <source>
        <dbReference type="Proteomes" id="UP000886780"/>
    </source>
</evidence>
<evidence type="ECO:0000313" key="3">
    <source>
        <dbReference type="EMBL" id="HIX53380.1"/>
    </source>
</evidence>
<dbReference type="Proteomes" id="UP000886780">
    <property type="component" value="Unassembled WGS sequence"/>
</dbReference>
<sequence length="733" mass="82158">MTSKNWFFKGMTEEIKRRLWAAALSAVIFFFSFPVVMVYLTTVAYVDTDINRKMRLASDALNILSYRNGWTGFLMAVLAVVLGISGFSYLNSRRKVDFYHSLPVRREKLFAVQYTTGILIAAVPYLVFVLTAAAIASAYGVSPADAFSTALKGWGFEMLSFLVLYTTAVIAVMMTGNTVVALLGFGVFNGFFPLFLGMWSGLAENCLDTFCNYDLMAGWVPRTSPLAFYISGFSEDMAAGKVISRLAVSAILLLIAVVLHKKRPSEAAGKAMAFSISQPVIGVLLVTEFSVAGLIFFWSLGSGSLGWALFGLLAGGVLSHCVIEIIYHFDFKKLFCCKGQLALSLILGFGFFALFRWDLTGYDGWIPAEDKVQSAAVYCNNLDGWVDYGYFGAAGEEYEGGHWNWQSVQDRVFADMSLADAGLACEVAERWQSLPQPEEDDYSWDYVYVKFQMNSGRQVLRRYRFPQGTLEEAFQMIYEDPGYKAGRYPVLSMDPGEVEEVQLSVKGERQLLKKQAAVSGEQLGALLEAYQEDLRGLTLEESGEAPLAEIRFLDGQRLKAVEIGQMRYSSDVEYYPIYPACSRTVSWLAAAGIPVDRKIDPDSIRSVQVEVEVEELVSSETVLGADTYEEQVLVSSYKTYMETDREVIRRLAERMIYAPYREYQNLSEWDGYTYLDVNFYAGSAEEALSRGNGDYTRTDQGEIYYTLRFYIPDSPLSEELRERALEHEEPSMG</sequence>
<feature type="transmembrane region" description="Helical" evidence="1">
    <location>
        <begin position="111"/>
        <end position="141"/>
    </location>
</feature>
<reference evidence="3" key="1">
    <citation type="journal article" date="2021" name="PeerJ">
        <title>Extensive microbial diversity within the chicken gut microbiome revealed by metagenomics and culture.</title>
        <authorList>
            <person name="Gilroy R."/>
            <person name="Ravi A."/>
            <person name="Getino M."/>
            <person name="Pursley I."/>
            <person name="Horton D.L."/>
            <person name="Alikhan N.F."/>
            <person name="Baker D."/>
            <person name="Gharbi K."/>
            <person name="Hall N."/>
            <person name="Watson M."/>
            <person name="Adriaenssens E.M."/>
            <person name="Foster-Nyarko E."/>
            <person name="Jarju S."/>
            <person name="Secka A."/>
            <person name="Antonio M."/>
            <person name="Oren A."/>
            <person name="Chaudhuri R.R."/>
            <person name="La Ragione R."/>
            <person name="Hildebrand F."/>
            <person name="Pallen M.J."/>
        </authorList>
    </citation>
    <scope>NUCLEOTIDE SEQUENCE</scope>
    <source>
        <strain evidence="3">ChiGjej4B4-12881</strain>
    </source>
</reference>
<feature type="transmembrane region" description="Helical" evidence="1">
    <location>
        <begin position="21"/>
        <end position="46"/>
    </location>
</feature>
<name>A0A9D2AXC1_9FIRM</name>
<feature type="transmembrane region" description="Helical" evidence="1">
    <location>
        <begin position="242"/>
        <end position="259"/>
    </location>
</feature>
<feature type="transmembrane region" description="Helical" evidence="1">
    <location>
        <begin position="70"/>
        <end position="90"/>
    </location>
</feature>
<dbReference type="AlphaFoldDB" id="A0A9D2AXC1"/>
<accession>A0A9D2AXC1</accession>
<feature type="transmembrane region" description="Helical" evidence="1">
    <location>
        <begin position="179"/>
        <end position="199"/>
    </location>
</feature>
<dbReference type="Pfam" id="PF20047">
    <property type="entry name" value="DUF6449"/>
    <property type="match status" value="1"/>
</dbReference>
<comment type="caution">
    <text evidence="3">The sequence shown here is derived from an EMBL/GenBank/DDBJ whole genome shotgun (WGS) entry which is preliminary data.</text>
</comment>
<reference evidence="3" key="2">
    <citation type="submission" date="2021-04" db="EMBL/GenBank/DDBJ databases">
        <authorList>
            <person name="Gilroy R."/>
        </authorList>
    </citation>
    <scope>NUCLEOTIDE SEQUENCE</scope>
    <source>
        <strain evidence="3">ChiGjej4B4-12881</strain>
    </source>
</reference>
<feature type="transmembrane region" description="Helical" evidence="1">
    <location>
        <begin position="306"/>
        <end position="327"/>
    </location>
</feature>
<feature type="transmembrane region" description="Helical" evidence="1">
    <location>
        <begin position="153"/>
        <end position="172"/>
    </location>
</feature>
<proteinExistence type="predicted"/>
<dbReference type="EMBL" id="DXEU01000207">
    <property type="protein sequence ID" value="HIX53380.1"/>
    <property type="molecule type" value="Genomic_DNA"/>
</dbReference>
<feature type="transmembrane region" description="Helical" evidence="1">
    <location>
        <begin position="280"/>
        <end position="300"/>
    </location>
</feature>
<dbReference type="InterPro" id="IPR045611">
    <property type="entry name" value="DUF6449"/>
</dbReference>
<evidence type="ECO:0000259" key="2">
    <source>
        <dbReference type="Pfam" id="PF20047"/>
    </source>
</evidence>
<keyword evidence="1" id="KW-1133">Transmembrane helix</keyword>
<keyword evidence="1" id="KW-0472">Membrane</keyword>
<keyword evidence="1" id="KW-0812">Transmembrane</keyword>